<organism evidence="1 2">
    <name type="scientific">Striga asiatica</name>
    <name type="common">Asiatic witchweed</name>
    <name type="synonym">Buchnera asiatica</name>
    <dbReference type="NCBI Taxonomy" id="4170"/>
    <lineage>
        <taxon>Eukaryota</taxon>
        <taxon>Viridiplantae</taxon>
        <taxon>Streptophyta</taxon>
        <taxon>Embryophyta</taxon>
        <taxon>Tracheophyta</taxon>
        <taxon>Spermatophyta</taxon>
        <taxon>Magnoliopsida</taxon>
        <taxon>eudicotyledons</taxon>
        <taxon>Gunneridae</taxon>
        <taxon>Pentapetalae</taxon>
        <taxon>asterids</taxon>
        <taxon>lamiids</taxon>
        <taxon>Lamiales</taxon>
        <taxon>Orobanchaceae</taxon>
        <taxon>Buchnereae</taxon>
        <taxon>Striga</taxon>
    </lineage>
</organism>
<sequence>MKPTPQNQEQPNMQIEVLEATSSTPMDLVPTQPLILTTVPSTSEAHISNPKSWRRLTNKAGRLQRLEEIPPCVNSSSGKGSRGGETLTQLIPKTITAELNQQLLKPDWPPYHPGSSAQHYIESCLKNCRLVIQPNITEAMHRSASVISVYIKAETT</sequence>
<evidence type="ECO:0000313" key="1">
    <source>
        <dbReference type="EMBL" id="GER31986.1"/>
    </source>
</evidence>
<dbReference type="Proteomes" id="UP000325081">
    <property type="component" value="Unassembled WGS sequence"/>
</dbReference>
<keyword evidence="2" id="KW-1185">Reference proteome</keyword>
<proteinExistence type="predicted"/>
<comment type="caution">
    <text evidence="1">The sequence shown here is derived from an EMBL/GenBank/DDBJ whole genome shotgun (WGS) entry which is preliminary data.</text>
</comment>
<name>A0A5A7PH76_STRAF</name>
<evidence type="ECO:0000313" key="2">
    <source>
        <dbReference type="Proteomes" id="UP000325081"/>
    </source>
</evidence>
<accession>A0A5A7PH76</accession>
<dbReference type="AlphaFoldDB" id="A0A5A7PH76"/>
<dbReference type="EMBL" id="BKCP01004528">
    <property type="protein sequence ID" value="GER31986.1"/>
    <property type="molecule type" value="Genomic_DNA"/>
</dbReference>
<protein>
    <submittedName>
        <fullName evidence="1">Subtilisin-chymotrypsin inhibitor CI-1B</fullName>
    </submittedName>
</protein>
<reference evidence="2" key="1">
    <citation type="journal article" date="2019" name="Curr. Biol.">
        <title>Genome Sequence of Striga asiatica Provides Insight into the Evolution of Plant Parasitism.</title>
        <authorList>
            <person name="Yoshida S."/>
            <person name="Kim S."/>
            <person name="Wafula E.K."/>
            <person name="Tanskanen J."/>
            <person name="Kim Y.M."/>
            <person name="Honaas L."/>
            <person name="Yang Z."/>
            <person name="Spallek T."/>
            <person name="Conn C.E."/>
            <person name="Ichihashi Y."/>
            <person name="Cheong K."/>
            <person name="Cui S."/>
            <person name="Der J.P."/>
            <person name="Gundlach H."/>
            <person name="Jiao Y."/>
            <person name="Hori C."/>
            <person name="Ishida J.K."/>
            <person name="Kasahara H."/>
            <person name="Kiba T."/>
            <person name="Kim M.S."/>
            <person name="Koo N."/>
            <person name="Laohavisit A."/>
            <person name="Lee Y.H."/>
            <person name="Lumba S."/>
            <person name="McCourt P."/>
            <person name="Mortimer J.C."/>
            <person name="Mutuku J.M."/>
            <person name="Nomura T."/>
            <person name="Sasaki-Sekimoto Y."/>
            <person name="Seto Y."/>
            <person name="Wang Y."/>
            <person name="Wakatake T."/>
            <person name="Sakakibara H."/>
            <person name="Demura T."/>
            <person name="Yamaguchi S."/>
            <person name="Yoneyama K."/>
            <person name="Manabe R.I."/>
            <person name="Nelson D.C."/>
            <person name="Schulman A.H."/>
            <person name="Timko M.P."/>
            <person name="dePamphilis C.W."/>
            <person name="Choi D."/>
            <person name="Shirasu K."/>
        </authorList>
    </citation>
    <scope>NUCLEOTIDE SEQUENCE [LARGE SCALE GENOMIC DNA]</scope>
    <source>
        <strain evidence="2">cv. UVA1</strain>
    </source>
</reference>
<gene>
    <name evidence="1" type="ORF">STAS_08035</name>
</gene>